<dbReference type="PANTHER" id="PTHR22870:SF408">
    <property type="entry name" value="OS09G0560450 PROTEIN"/>
    <property type="match status" value="1"/>
</dbReference>
<dbReference type="RefSeq" id="WP_309548736.1">
    <property type="nucleotide sequence ID" value="NZ_CP133762.1"/>
</dbReference>
<accession>A0ABY9RUV5</accession>
<feature type="chain" id="PRO_5046605749" description="DUF11 domain-containing protein" evidence="3">
    <location>
        <begin position="22"/>
        <end position="607"/>
    </location>
</feature>
<evidence type="ECO:0000259" key="5">
    <source>
        <dbReference type="Pfam" id="PF25390"/>
    </source>
</evidence>
<name>A0ABY9RUV5_9ACTN</name>
<dbReference type="EMBL" id="CP133762">
    <property type="protein sequence ID" value="WMX45966.1"/>
    <property type="molecule type" value="Genomic_DNA"/>
</dbReference>
<evidence type="ECO:0000259" key="4">
    <source>
        <dbReference type="Pfam" id="PF01345"/>
    </source>
</evidence>
<dbReference type="PROSITE" id="PS00626">
    <property type="entry name" value="RCC1_2"/>
    <property type="match status" value="1"/>
</dbReference>
<organism evidence="6 7">
    <name type="scientific">Streptomyces roseicoloratus</name>
    <dbReference type="NCBI Taxonomy" id="2508722"/>
    <lineage>
        <taxon>Bacteria</taxon>
        <taxon>Bacillati</taxon>
        <taxon>Actinomycetota</taxon>
        <taxon>Actinomycetes</taxon>
        <taxon>Kitasatosporales</taxon>
        <taxon>Streptomycetaceae</taxon>
        <taxon>Streptomyces</taxon>
    </lineage>
</organism>
<proteinExistence type="predicted"/>
<dbReference type="PANTHER" id="PTHR22870">
    <property type="entry name" value="REGULATOR OF CHROMOSOME CONDENSATION"/>
    <property type="match status" value="1"/>
</dbReference>
<dbReference type="InterPro" id="IPR047589">
    <property type="entry name" value="DUF11_rpt"/>
</dbReference>
<dbReference type="Gene3D" id="2.60.40.1170">
    <property type="entry name" value="Mu homology domain, subdomain B"/>
    <property type="match status" value="1"/>
</dbReference>
<feature type="compositionally biased region" description="Low complexity" evidence="2">
    <location>
        <begin position="30"/>
        <end position="41"/>
    </location>
</feature>
<feature type="region of interest" description="Disordered" evidence="2">
    <location>
        <begin position="30"/>
        <end position="94"/>
    </location>
</feature>
<dbReference type="Pfam" id="PF00415">
    <property type="entry name" value="RCC1"/>
    <property type="match status" value="1"/>
</dbReference>
<protein>
    <recommendedName>
        <fullName evidence="8">DUF11 domain-containing protein</fullName>
    </recommendedName>
</protein>
<dbReference type="SUPFAM" id="SSF50985">
    <property type="entry name" value="RCC1/BLIP-II"/>
    <property type="match status" value="2"/>
</dbReference>
<evidence type="ECO:0000313" key="6">
    <source>
        <dbReference type="EMBL" id="WMX45966.1"/>
    </source>
</evidence>
<dbReference type="InterPro" id="IPR000408">
    <property type="entry name" value="Reg_chr_condens"/>
</dbReference>
<dbReference type="Gene3D" id="2.130.10.30">
    <property type="entry name" value="Regulator of chromosome condensation 1/beta-lactamase-inhibitor protein II"/>
    <property type="match status" value="3"/>
</dbReference>
<keyword evidence="7" id="KW-1185">Reference proteome</keyword>
<feature type="region of interest" description="Disordered" evidence="2">
    <location>
        <begin position="575"/>
        <end position="607"/>
    </location>
</feature>
<dbReference type="PRINTS" id="PR00633">
    <property type="entry name" value="RCCNDNSATION"/>
</dbReference>
<dbReference type="Pfam" id="PF01345">
    <property type="entry name" value="DUF11"/>
    <property type="match status" value="1"/>
</dbReference>
<dbReference type="InterPro" id="IPR009091">
    <property type="entry name" value="RCC1/BLIP-II"/>
</dbReference>
<keyword evidence="1" id="KW-0677">Repeat</keyword>
<feature type="compositionally biased region" description="Basic and acidic residues" evidence="2">
    <location>
        <begin position="61"/>
        <end position="70"/>
    </location>
</feature>
<dbReference type="NCBIfam" id="TIGR01451">
    <property type="entry name" value="B_ant_repeat"/>
    <property type="match status" value="1"/>
</dbReference>
<dbReference type="PROSITE" id="PS50012">
    <property type="entry name" value="RCC1_3"/>
    <property type="match status" value="7"/>
</dbReference>
<evidence type="ECO:0000313" key="7">
    <source>
        <dbReference type="Proteomes" id="UP001250858"/>
    </source>
</evidence>
<evidence type="ECO:0000256" key="2">
    <source>
        <dbReference type="SAM" id="MobiDB-lite"/>
    </source>
</evidence>
<dbReference type="Proteomes" id="UP001250858">
    <property type="component" value="Chromosome"/>
</dbReference>
<keyword evidence="3" id="KW-0732">Signal</keyword>
<evidence type="ECO:0008006" key="8">
    <source>
        <dbReference type="Google" id="ProtNLM"/>
    </source>
</evidence>
<gene>
    <name evidence="6" type="ORF">RGF97_15470</name>
</gene>
<dbReference type="Pfam" id="PF25390">
    <property type="entry name" value="WD40_RLD"/>
    <property type="match status" value="1"/>
</dbReference>
<reference evidence="6 7" key="1">
    <citation type="submission" date="2023-09" db="EMBL/GenBank/DDBJ databases">
        <title>Complete genome of Streptomyces roseicoloratus T14.</title>
        <authorList>
            <person name="Bashizi T."/>
            <person name="Kim M.-J."/>
            <person name="Lee G."/>
            <person name="Tagele S.B."/>
            <person name="Shin J.-H."/>
        </authorList>
    </citation>
    <scope>NUCLEOTIDE SEQUENCE [LARGE SCALE GENOMIC DNA]</scope>
    <source>
        <strain evidence="6 7">T14</strain>
    </source>
</reference>
<feature type="domain" description="DUF11" evidence="4">
    <location>
        <begin position="483"/>
        <end position="603"/>
    </location>
</feature>
<feature type="signal peptide" evidence="3">
    <location>
        <begin position="1"/>
        <end position="21"/>
    </location>
</feature>
<dbReference type="InterPro" id="IPR058923">
    <property type="entry name" value="RCC1-like_dom"/>
</dbReference>
<evidence type="ECO:0000256" key="3">
    <source>
        <dbReference type="SAM" id="SignalP"/>
    </source>
</evidence>
<dbReference type="InterPro" id="IPR051210">
    <property type="entry name" value="Ub_ligase/GEF_domain"/>
</dbReference>
<feature type="domain" description="RCC1-like" evidence="5">
    <location>
        <begin position="75"/>
        <end position="409"/>
    </location>
</feature>
<evidence type="ECO:0000256" key="1">
    <source>
        <dbReference type="ARBA" id="ARBA00022737"/>
    </source>
</evidence>
<dbReference type="InterPro" id="IPR001434">
    <property type="entry name" value="OmcB-like_DUF11"/>
</dbReference>
<sequence>MRGAGAVAGSLVLLVVTAVLAASALAPAAASAGPAGRGRASADPEGTGQAKGQGSAGPARKGQDHARDIRTGPPGTPLTWGSNDRGQLGDGNTSGSGAVPGRVCGNATCTTALGAVVRVAAAGGHSVGVLDDGGVVAWGANGSGQLGDGTTTDRTTPVRVCAVGETAPCASYLKGVVAVAAGAAHSMALLTDGTVLSWGDNGQGRLGDGTPVDHRASPVRVCAVHEAVPCATYLSGVTALAAGARHSLAVRADGSVASWGLNAAGQLGDGTTQDRPVPVLVSGLTGAVSVAGGAAHSLAVGADGTVRAWGEGGALGDGVGARTGTPVRVCAVEEAVPCTSFLTGVRSVAAGAYHSLAARTDGTVVSWGDNGQGAIGDGTDLDRRVPVQVCAPDGCATKLSGVTQVAAGATGAHSLALRDDGTVRAWGLNRSGQLGDGTRTTGTFPVRVCAAGQSAPCGRLLEGVTSLAGGDTHTVALAVQSADLTASIAASPEPVANGGTLTYTIRVHNHGPTAAANVVLTDHLPGTVRYVSAATTSGHCDTPPTGATDTMTCHFGTLGRGGSASVTLAVKIRTTPGTPVTDTATATSDTPDPNPTNNTSTISTPVS</sequence>